<feature type="region of interest" description="Disordered" evidence="1">
    <location>
        <begin position="73"/>
        <end position="102"/>
    </location>
</feature>
<dbReference type="EMBL" id="CALTRL010002270">
    <property type="protein sequence ID" value="CAH7675198.1"/>
    <property type="molecule type" value="Genomic_DNA"/>
</dbReference>
<accession>A0AAV0AXV3</accession>
<evidence type="ECO:0000256" key="1">
    <source>
        <dbReference type="SAM" id="MobiDB-lite"/>
    </source>
</evidence>
<proteinExistence type="predicted"/>
<feature type="region of interest" description="Disordered" evidence="1">
    <location>
        <begin position="1"/>
        <end position="44"/>
    </location>
</feature>
<sequence length="261" mass="29282">MSATNVDRKAGGESGNSSSHVRFENVKPEEEEDEEARLRRGSVPKDLKDIIAIRGILGRNAVSQGYSTNRSFLRSRSEASIFRPEPDSITENESENPSTTLWDSGYTTLNRTKSTSSVISGLNDDVLRAGWRRNEPGPMWEQCHELEPDRRAIVKIDEDEGDGFEVEEMEMEDAPTDSSAVRSSDLADLMKDEGESESTLQETDDRVGEMNLKTSSAITTLRRGLGKTQSMPVGGSFGTRPEQPKFYREYDDTFMRMDMDF</sequence>
<dbReference type="Proteomes" id="UP001153365">
    <property type="component" value="Unassembled WGS sequence"/>
</dbReference>
<gene>
    <name evidence="2" type="ORF">PPACK8108_LOCUS10173</name>
</gene>
<feature type="region of interest" description="Disordered" evidence="1">
    <location>
        <begin position="226"/>
        <end position="245"/>
    </location>
</feature>
<comment type="caution">
    <text evidence="2">The sequence shown here is derived from an EMBL/GenBank/DDBJ whole genome shotgun (WGS) entry which is preliminary data.</text>
</comment>
<name>A0AAV0AXV3_PHAPC</name>
<evidence type="ECO:0000313" key="2">
    <source>
        <dbReference type="EMBL" id="CAH7675198.1"/>
    </source>
</evidence>
<keyword evidence="3" id="KW-1185">Reference proteome</keyword>
<evidence type="ECO:0000313" key="3">
    <source>
        <dbReference type="Proteomes" id="UP001153365"/>
    </source>
</evidence>
<feature type="compositionally biased region" description="Basic and acidic residues" evidence="1">
    <location>
        <begin position="1"/>
        <end position="11"/>
    </location>
</feature>
<reference evidence="2" key="1">
    <citation type="submission" date="2022-06" db="EMBL/GenBank/DDBJ databases">
        <authorList>
            <consortium name="SYNGENTA / RWTH Aachen University"/>
        </authorList>
    </citation>
    <scope>NUCLEOTIDE SEQUENCE</scope>
</reference>
<organism evidence="2 3">
    <name type="scientific">Phakopsora pachyrhizi</name>
    <name type="common">Asian soybean rust disease fungus</name>
    <dbReference type="NCBI Taxonomy" id="170000"/>
    <lineage>
        <taxon>Eukaryota</taxon>
        <taxon>Fungi</taxon>
        <taxon>Dikarya</taxon>
        <taxon>Basidiomycota</taxon>
        <taxon>Pucciniomycotina</taxon>
        <taxon>Pucciniomycetes</taxon>
        <taxon>Pucciniales</taxon>
        <taxon>Phakopsoraceae</taxon>
        <taxon>Phakopsora</taxon>
    </lineage>
</organism>
<protein>
    <submittedName>
        <fullName evidence="2">Uncharacterized protein</fullName>
    </submittedName>
</protein>
<dbReference type="AlphaFoldDB" id="A0AAV0AXV3"/>